<evidence type="ECO:0000313" key="14">
    <source>
        <dbReference type="Proteomes" id="UP000032180"/>
    </source>
</evidence>
<keyword evidence="7" id="KW-0407">Ion channel</keyword>
<dbReference type="GO" id="GO:0005886">
    <property type="term" value="C:plasma membrane"/>
    <property type="evidence" value="ECO:0007669"/>
    <property type="project" value="TreeGrafter"/>
</dbReference>
<evidence type="ECO:0000256" key="1">
    <source>
        <dbReference type="ARBA" id="ARBA00004141"/>
    </source>
</evidence>
<keyword evidence="7" id="KW-0406">Ion transport</keyword>
<name>A0A0D9VXB2_9ORYZ</name>
<evidence type="ECO:0000256" key="4">
    <source>
        <dbReference type="ARBA" id="ARBA00022692"/>
    </source>
</evidence>
<dbReference type="Pfam" id="PF14703">
    <property type="entry name" value="PHM7_cyt"/>
    <property type="match status" value="1"/>
</dbReference>
<dbReference type="Proteomes" id="UP000032180">
    <property type="component" value="Chromosome 3"/>
</dbReference>
<reference evidence="13 14" key="1">
    <citation type="submission" date="2012-08" db="EMBL/GenBank/DDBJ databases">
        <title>Oryza genome evolution.</title>
        <authorList>
            <person name="Wing R.A."/>
        </authorList>
    </citation>
    <scope>NUCLEOTIDE SEQUENCE</scope>
</reference>
<evidence type="ECO:0000256" key="2">
    <source>
        <dbReference type="ARBA" id="ARBA00007779"/>
    </source>
</evidence>
<feature type="domain" description="CSC1/OSCA1-like N-terminal transmembrane" evidence="11">
    <location>
        <begin position="140"/>
        <end position="298"/>
    </location>
</feature>
<evidence type="ECO:0000256" key="7">
    <source>
        <dbReference type="ARBA" id="ARBA00023303"/>
    </source>
</evidence>
<feature type="transmembrane region" description="Helical" evidence="9">
    <location>
        <begin position="225"/>
        <end position="245"/>
    </location>
</feature>
<organism evidence="13 14">
    <name type="scientific">Leersia perrieri</name>
    <dbReference type="NCBI Taxonomy" id="77586"/>
    <lineage>
        <taxon>Eukaryota</taxon>
        <taxon>Viridiplantae</taxon>
        <taxon>Streptophyta</taxon>
        <taxon>Embryophyta</taxon>
        <taxon>Tracheophyta</taxon>
        <taxon>Spermatophyta</taxon>
        <taxon>Magnoliopsida</taxon>
        <taxon>Liliopsida</taxon>
        <taxon>Poales</taxon>
        <taxon>Poaceae</taxon>
        <taxon>BOP clade</taxon>
        <taxon>Oryzoideae</taxon>
        <taxon>Oryzeae</taxon>
        <taxon>Oryzinae</taxon>
        <taxon>Leersia</taxon>
    </lineage>
</organism>
<keyword evidence="3" id="KW-0813">Transport</keyword>
<keyword evidence="5 9" id="KW-1133">Transmembrane helix</keyword>
<dbReference type="PANTHER" id="PTHR13018:SF117">
    <property type="entry name" value="CSC1-LIKE PROTEIN RXW8"/>
    <property type="match status" value="1"/>
</dbReference>
<sequence length="867" mass="97538">MHYDSSPTPNSSSRFPFSFPAFLPIETSTSNPTNPLSPSPSIANQAPLLSRSIASDRLSDPPTKIPIGERSPGSFSSAALIGGLPSGRDSHRSVLRRRVALVDFGARRRMRVEATGFTRPAAIATLMFSSEFPMDMKVAALLTSAGINIGFCVLFWSLYSILRKQPQNVKVYFGRRIAEEDSRLREAFILERFVPSTRWIMRSLRCTEDELLATAGLDAVVFNRILVFSIRIFCVAAFLCVLGVLPLNYFGQDMLHVQIPAASLETFTIGNMQEKSRWLWVHCVVLYIISGAACLFLYLEYKHIAKLRLLHVSRAATNPSHFTVLVRGIPKSTKESFSCTVDSFFTKYHASSYLSHQIIYKVGKVQKIVTGAKKAYRKFKHFKGTTVDQRCRPITYRCGLCGASSDSFQPLPIEHEQDSEKPSVDDLDLSIPDKDCGAAFVFFKTRYAALIVAEILQTSNPMKWVTSLAPERDDVYWSNLWLPYRQLWIRRIATLLGSIVFMFLFLIPVTFIQGLTQLEQLQQRLPFLKPILEKKYITQLVTGYLPSVILQIFLYTVPPVMMLFATLEGPVSHSERKKSACCKVLYFTIWNVFFANVLSGSAISQVNALSSPKDIPMQLARAVPVQATFFTTYVLTSGWASLSAEIMQLFGLTWNFIMKYVFRRKEDSYFVPSFPYHTEVPKVLLFGLLGFTCSVLAPLILPFLLVYFFLGYIVYRNQVISLGVFGLKESPVAAGFTVPLIILTLLFNQYCRGRLLPLFKTLPAQDLIDMDREDEQSGRMDDIHHHLHSAYCQFAGTADIPLKEVHVDKDEDGSASSGESSCKEDSNQPTTSDISHPTLDGLPVSRLRHAVRSLGFIIRLQKRGLSQ</sequence>
<feature type="transmembrane region" description="Helical" evidence="9">
    <location>
        <begin position="492"/>
        <end position="516"/>
    </location>
</feature>
<dbReference type="PANTHER" id="PTHR13018">
    <property type="entry name" value="PROBABLE MEMBRANE PROTEIN DUF221-RELATED"/>
    <property type="match status" value="1"/>
</dbReference>
<dbReference type="InterPro" id="IPR045122">
    <property type="entry name" value="Csc1-like"/>
</dbReference>
<evidence type="ECO:0008006" key="15">
    <source>
        <dbReference type="Google" id="ProtNLM"/>
    </source>
</evidence>
<keyword evidence="6 9" id="KW-0472">Membrane</keyword>
<feature type="transmembrane region" description="Helical" evidence="9">
    <location>
        <begin position="584"/>
        <end position="603"/>
    </location>
</feature>
<feature type="transmembrane region" description="Helical" evidence="9">
    <location>
        <begin position="536"/>
        <end position="564"/>
    </location>
</feature>
<evidence type="ECO:0000313" key="13">
    <source>
        <dbReference type="EnsemblPlants" id="LPERR03G24160.1"/>
    </source>
</evidence>
<reference evidence="14" key="2">
    <citation type="submission" date="2013-12" db="EMBL/GenBank/DDBJ databases">
        <authorList>
            <person name="Yu Y."/>
            <person name="Lee S."/>
            <person name="de Baynast K."/>
            <person name="Wissotski M."/>
            <person name="Liu L."/>
            <person name="Talag J."/>
            <person name="Goicoechea J."/>
            <person name="Angelova A."/>
            <person name="Jetty R."/>
            <person name="Kudrna D."/>
            <person name="Golser W."/>
            <person name="Rivera L."/>
            <person name="Zhang J."/>
            <person name="Wing R."/>
        </authorList>
    </citation>
    <scope>NUCLEOTIDE SEQUENCE</scope>
</reference>
<comment type="subcellular location">
    <subcellularLocation>
        <location evidence="1">Membrane</location>
        <topology evidence="1">Multi-pass membrane protein</topology>
    </subcellularLocation>
</comment>
<evidence type="ECO:0000259" key="11">
    <source>
        <dbReference type="Pfam" id="PF13967"/>
    </source>
</evidence>
<feature type="region of interest" description="Disordered" evidence="8">
    <location>
        <begin position="808"/>
        <end position="839"/>
    </location>
</feature>
<keyword evidence="14" id="KW-1185">Reference proteome</keyword>
<feature type="transmembrane region" description="Helical" evidence="9">
    <location>
        <begin position="683"/>
        <end position="710"/>
    </location>
</feature>
<comment type="similarity">
    <text evidence="2">Belongs to the CSC1 (TC 1.A.17) family.</text>
</comment>
<feature type="domain" description="CSC1/OSCA1-like 7TM region" evidence="10">
    <location>
        <begin position="490"/>
        <end position="721"/>
    </location>
</feature>
<evidence type="ECO:0000256" key="5">
    <source>
        <dbReference type="ARBA" id="ARBA00022989"/>
    </source>
</evidence>
<dbReference type="GO" id="GO:0005227">
    <property type="term" value="F:calcium-activated cation channel activity"/>
    <property type="evidence" value="ECO:0007669"/>
    <property type="project" value="InterPro"/>
</dbReference>
<keyword evidence="4 9" id="KW-0812">Transmembrane</keyword>
<dbReference type="AlphaFoldDB" id="A0A0D9VXB2"/>
<evidence type="ECO:0000256" key="9">
    <source>
        <dbReference type="SAM" id="Phobius"/>
    </source>
</evidence>
<dbReference type="InterPro" id="IPR027815">
    <property type="entry name" value="CSC1/OSCA1-like_cyt"/>
</dbReference>
<feature type="transmembrane region" description="Helical" evidence="9">
    <location>
        <begin position="278"/>
        <end position="299"/>
    </location>
</feature>
<proteinExistence type="inferred from homology"/>
<protein>
    <recommendedName>
        <fullName evidence="15">CSC1/OSCA1-like 7TM region domain-containing protein</fullName>
    </recommendedName>
</protein>
<feature type="transmembrane region" description="Helical" evidence="9">
    <location>
        <begin position="730"/>
        <end position="751"/>
    </location>
</feature>
<dbReference type="InterPro" id="IPR003864">
    <property type="entry name" value="CSC1/OSCA1-like_7TM"/>
</dbReference>
<dbReference type="Pfam" id="PF02714">
    <property type="entry name" value="RSN1_7TM"/>
    <property type="match status" value="1"/>
</dbReference>
<dbReference type="EnsemblPlants" id="LPERR03G24160.1">
    <property type="protein sequence ID" value="LPERR03G24160.1"/>
    <property type="gene ID" value="LPERR03G24160"/>
</dbReference>
<dbReference type="Pfam" id="PF13967">
    <property type="entry name" value="RSN1_TM"/>
    <property type="match status" value="1"/>
</dbReference>
<dbReference type="eggNOG" id="KOG1134">
    <property type="taxonomic scope" value="Eukaryota"/>
</dbReference>
<evidence type="ECO:0000259" key="10">
    <source>
        <dbReference type="Pfam" id="PF02714"/>
    </source>
</evidence>
<evidence type="ECO:0000256" key="6">
    <source>
        <dbReference type="ARBA" id="ARBA00023136"/>
    </source>
</evidence>
<feature type="transmembrane region" description="Helical" evidence="9">
    <location>
        <begin position="639"/>
        <end position="662"/>
    </location>
</feature>
<reference evidence="13" key="3">
    <citation type="submission" date="2015-04" db="UniProtKB">
        <authorList>
            <consortium name="EnsemblPlants"/>
        </authorList>
    </citation>
    <scope>IDENTIFICATION</scope>
</reference>
<accession>A0A0D9VXB2</accession>
<dbReference type="InterPro" id="IPR032880">
    <property type="entry name" value="CSC1/OSCA1-like_N"/>
</dbReference>
<evidence type="ECO:0000256" key="8">
    <source>
        <dbReference type="SAM" id="MobiDB-lite"/>
    </source>
</evidence>
<feature type="transmembrane region" description="Helical" evidence="9">
    <location>
        <begin position="138"/>
        <end position="162"/>
    </location>
</feature>
<evidence type="ECO:0000256" key="3">
    <source>
        <dbReference type="ARBA" id="ARBA00022448"/>
    </source>
</evidence>
<dbReference type="Gramene" id="LPERR03G24160.1">
    <property type="protein sequence ID" value="LPERR03G24160.1"/>
    <property type="gene ID" value="LPERR03G24160"/>
</dbReference>
<feature type="domain" description="CSC1/OSCA1-like cytosolic" evidence="12">
    <location>
        <begin position="321"/>
        <end position="479"/>
    </location>
</feature>
<evidence type="ECO:0000259" key="12">
    <source>
        <dbReference type="Pfam" id="PF14703"/>
    </source>
</evidence>